<dbReference type="SUPFAM" id="SSF81901">
    <property type="entry name" value="HCP-like"/>
    <property type="match status" value="1"/>
</dbReference>
<comment type="caution">
    <text evidence="1">The sequence shown here is derived from an EMBL/GenBank/DDBJ whole genome shotgun (WGS) entry which is preliminary data.</text>
</comment>
<dbReference type="Gene3D" id="1.25.40.10">
    <property type="entry name" value="Tetratricopeptide repeat domain"/>
    <property type="match status" value="1"/>
</dbReference>
<evidence type="ECO:0000313" key="1">
    <source>
        <dbReference type="EMBL" id="MBR8463914.1"/>
    </source>
</evidence>
<organism evidence="1 2">
    <name type="scientific">Campylobacter anatolicus</name>
    <dbReference type="NCBI Taxonomy" id="2829105"/>
    <lineage>
        <taxon>Bacteria</taxon>
        <taxon>Pseudomonadati</taxon>
        <taxon>Campylobacterota</taxon>
        <taxon>Epsilonproteobacteria</taxon>
        <taxon>Campylobacterales</taxon>
        <taxon>Campylobacteraceae</taxon>
        <taxon>Campylobacter</taxon>
    </lineage>
</organism>
<evidence type="ECO:0000313" key="2">
    <source>
        <dbReference type="Proteomes" id="UP000682951"/>
    </source>
</evidence>
<reference evidence="1 2" key="1">
    <citation type="submission" date="2021-04" db="EMBL/GenBank/DDBJ databases">
        <title>Molecular and phenotypic characterization and identification of bacterial isolates recovered from the Anatolian ground squirrels (Spermophilus xanthoprymnus) and which have the potential to form a new species in the Campylobacter genus.</title>
        <authorList>
            <person name="Aydin F."/>
            <person name="Abay S."/>
            <person name="Kayman T."/>
            <person name="Karakaya E."/>
            <person name="Mustak H.K."/>
            <person name="Mustak I.B."/>
            <person name="Bilgin N."/>
            <person name="Duzler A."/>
            <person name="Sahin O."/>
            <person name="Guran O."/>
            <person name="Saticioglu I.B."/>
        </authorList>
    </citation>
    <scope>NUCLEOTIDE SEQUENCE [LARGE SCALE GENOMIC DNA]</scope>
    <source>
        <strain evidence="2">faydin-G24</strain>
    </source>
</reference>
<sequence length="144" mass="16218">MRKFILFITTCIATFSFDIDDFDNGVDALSSENFKAAYEIFEVGCEARDELSCEELGLMYINGQVSDEMDTTKVSHFDIGINYLMKSCDLGYANACSDVVDLRDILKKEAGYELSVGVYENALLRYNELTSELKNVEHNATQSE</sequence>
<proteinExistence type="predicted"/>
<keyword evidence="2" id="KW-1185">Reference proteome</keyword>
<dbReference type="RefSeq" id="WP_212141940.1">
    <property type="nucleotide sequence ID" value="NZ_JAGSSW010000004.1"/>
</dbReference>
<dbReference type="Proteomes" id="UP000682951">
    <property type="component" value="Unassembled WGS sequence"/>
</dbReference>
<dbReference type="InterPro" id="IPR011990">
    <property type="entry name" value="TPR-like_helical_dom_sf"/>
</dbReference>
<accession>A0ABS5HI04</accession>
<dbReference type="EMBL" id="JAGSSW010000004">
    <property type="protein sequence ID" value="MBR8463914.1"/>
    <property type="molecule type" value="Genomic_DNA"/>
</dbReference>
<gene>
    <name evidence="1" type="ORF">KDD93_04905</name>
</gene>
<name>A0ABS5HI04_9BACT</name>
<evidence type="ECO:0008006" key="3">
    <source>
        <dbReference type="Google" id="ProtNLM"/>
    </source>
</evidence>
<protein>
    <recommendedName>
        <fullName evidence="3">Beta-lactamase</fullName>
    </recommendedName>
</protein>